<dbReference type="PROSITE" id="PS51449">
    <property type="entry name" value="MTTASE_N"/>
    <property type="match status" value="1"/>
</dbReference>
<keyword evidence="9" id="KW-0479">Metal-binding</keyword>
<dbReference type="FunFam" id="3.40.50.12160:FF:000004">
    <property type="entry name" value="Threonylcarbamoyladenosine tRNA methylthiotransferase MtaB"/>
    <property type="match status" value="1"/>
</dbReference>
<evidence type="ECO:0000256" key="15">
    <source>
        <dbReference type="ARBA" id="ARBA00069898"/>
    </source>
</evidence>
<dbReference type="PROSITE" id="PS51918">
    <property type="entry name" value="RADICAL_SAM"/>
    <property type="match status" value="1"/>
</dbReference>
<dbReference type="CDD" id="cd01335">
    <property type="entry name" value="Radical_SAM"/>
    <property type="match status" value="1"/>
</dbReference>
<dbReference type="InterPro" id="IPR006638">
    <property type="entry name" value="Elp3/MiaA/NifB-like_rSAM"/>
</dbReference>
<gene>
    <name evidence="19" type="ORF">NITGR_980022</name>
</gene>
<protein>
    <recommendedName>
        <fullName evidence="15">Threonylcarbamoyladenosine tRNA methylthiotransferase MtaB</fullName>
        <ecNumber evidence="3">2.8.4.5</ecNumber>
    </recommendedName>
    <alternativeName>
        <fullName evidence="12">tRNA-t(6)A37 methylthiotransferase</fullName>
    </alternativeName>
</protein>
<dbReference type="AlphaFoldDB" id="M1Z2C9"/>
<evidence type="ECO:0000256" key="12">
    <source>
        <dbReference type="ARBA" id="ARBA00031213"/>
    </source>
</evidence>
<sequence>MKVAFNTLGCRTNQNDTAEMQTLLENEGFTIVEPNDSADIYVINSCTVTAKSDASSRQAVKRSLAINEDAMVVFTGCYAQNNPEEVSQVAGLDVLLGNANKLDIASAIRKRLESLRRKDEFGDPDVVMTDITKSWDFKTIPVTEFGGKSKAFIKVQTGCDEECTFCTVARARGRSISDERENILTNVRCSLDAGFKEITLTGINLGTYGMDKETPETFSSLVEEIADLPGDFRLRISSINPMEIDDRLIDLMSERDNICPHFHIPLQSGDDSVLSAMKRNYNSAQYRDVVERAAARIPNLGLGADVIVGFPGETETMFENTYRLVQDLPFTYLHVFTYSPRKGTTAFAMKNNVPKTDKKERNRRLTELGRDKALTFRQSMEGRTANVLIETSRDPASGRLRGHTEHFIPVSLDGSDALMNRVVPVWIQDASDQQVSGCVL</sequence>
<evidence type="ECO:0000256" key="6">
    <source>
        <dbReference type="ARBA" id="ARBA00022679"/>
    </source>
</evidence>
<dbReference type="FunFam" id="3.80.30.20:FF:000001">
    <property type="entry name" value="tRNA-2-methylthio-N(6)-dimethylallyladenosine synthase 2"/>
    <property type="match status" value="1"/>
</dbReference>
<dbReference type="SFLD" id="SFLDG01061">
    <property type="entry name" value="methylthiotransferase"/>
    <property type="match status" value="1"/>
</dbReference>
<evidence type="ECO:0000259" key="18">
    <source>
        <dbReference type="PROSITE" id="PS51918"/>
    </source>
</evidence>
<feature type="domain" description="MTTase N-terminal" evidence="17">
    <location>
        <begin position="1"/>
        <end position="113"/>
    </location>
</feature>
<dbReference type="SMART" id="SM00729">
    <property type="entry name" value="Elp3"/>
    <property type="match status" value="1"/>
</dbReference>
<dbReference type="Proteomes" id="UP000011704">
    <property type="component" value="Unassembled WGS sequence"/>
</dbReference>
<reference evidence="19 20" key="1">
    <citation type="journal article" date="2013" name="Front. Microbiol.">
        <title>The genome of Nitrospina gracilis illuminates the metabolism and evolution of the major marine nitrite oxidizer.</title>
        <authorList>
            <person name="Luecker S."/>
            <person name="Nowka B."/>
            <person name="Rattei T."/>
            <person name="Spieck E."/>
            <person name="and Daims H."/>
        </authorList>
    </citation>
    <scope>NUCLEOTIDE SEQUENCE [LARGE SCALE GENOMIC DNA]</scope>
    <source>
        <strain evidence="19 20">3/211</strain>
    </source>
</reference>
<keyword evidence="10" id="KW-0408">Iron</keyword>
<dbReference type="PANTHER" id="PTHR11918">
    <property type="entry name" value="RADICAL SAM PROTEINS"/>
    <property type="match status" value="1"/>
</dbReference>
<dbReference type="OrthoDB" id="9805215at2"/>
<dbReference type="GO" id="GO:0046872">
    <property type="term" value="F:metal ion binding"/>
    <property type="evidence" value="ECO:0007669"/>
    <property type="project" value="UniProtKB-KW"/>
</dbReference>
<dbReference type="InterPro" id="IPR006467">
    <property type="entry name" value="MiaB-like_bact"/>
</dbReference>
<dbReference type="GO" id="GO:0051539">
    <property type="term" value="F:4 iron, 4 sulfur cluster binding"/>
    <property type="evidence" value="ECO:0007669"/>
    <property type="project" value="UniProtKB-KW"/>
</dbReference>
<evidence type="ECO:0000256" key="7">
    <source>
        <dbReference type="ARBA" id="ARBA00022691"/>
    </source>
</evidence>
<dbReference type="PROSITE" id="PS50926">
    <property type="entry name" value="TRAM"/>
    <property type="match status" value="1"/>
</dbReference>
<comment type="function">
    <text evidence="2">Catalyzes the methylthiolation of N6-threonylcarbamoyladenosine (t(6)A), leading to the formation of 2-methylthio-N6-threonylcarbamoyladenosine (ms(2)t(6)A) at position 37 in tRNAs that read codons beginning with adenine.</text>
</comment>
<dbReference type="Pfam" id="PF00919">
    <property type="entry name" value="UPF0004"/>
    <property type="match status" value="1"/>
</dbReference>
<keyword evidence="4" id="KW-0004">4Fe-4S</keyword>
<comment type="caution">
    <text evidence="19">The sequence shown here is derived from an EMBL/GenBank/DDBJ whole genome shotgun (WGS) entry which is preliminary data.</text>
</comment>
<evidence type="ECO:0000256" key="2">
    <source>
        <dbReference type="ARBA" id="ARBA00002399"/>
    </source>
</evidence>
<dbReference type="STRING" id="1266370.NITGR_980022"/>
<evidence type="ECO:0000256" key="3">
    <source>
        <dbReference type="ARBA" id="ARBA00013273"/>
    </source>
</evidence>
<evidence type="ECO:0000313" key="19">
    <source>
        <dbReference type="EMBL" id="CCQ92147.1"/>
    </source>
</evidence>
<dbReference type="SFLD" id="SFLDG01082">
    <property type="entry name" value="B12-binding_domain_containing"/>
    <property type="match status" value="1"/>
</dbReference>
<dbReference type="Gene3D" id="3.80.30.20">
    <property type="entry name" value="tm_1862 like domain"/>
    <property type="match status" value="1"/>
</dbReference>
<evidence type="ECO:0000256" key="10">
    <source>
        <dbReference type="ARBA" id="ARBA00023004"/>
    </source>
</evidence>
<dbReference type="InterPro" id="IPR005839">
    <property type="entry name" value="Methylthiotransferase"/>
</dbReference>
<dbReference type="InterPro" id="IPR013848">
    <property type="entry name" value="Methylthiotransferase_N"/>
</dbReference>
<dbReference type="Pfam" id="PF04055">
    <property type="entry name" value="Radical_SAM"/>
    <property type="match status" value="1"/>
</dbReference>
<evidence type="ECO:0000256" key="8">
    <source>
        <dbReference type="ARBA" id="ARBA00022694"/>
    </source>
</evidence>
<keyword evidence="7" id="KW-0949">S-adenosyl-L-methionine</keyword>
<feature type="domain" description="TRAM" evidence="16">
    <location>
        <begin position="378"/>
        <end position="440"/>
    </location>
</feature>
<dbReference type="InterPro" id="IPR023404">
    <property type="entry name" value="rSAM_horseshoe"/>
</dbReference>
<evidence type="ECO:0000256" key="4">
    <source>
        <dbReference type="ARBA" id="ARBA00022485"/>
    </source>
</evidence>
<keyword evidence="6 19" id="KW-0808">Transferase</keyword>
<keyword evidence="11" id="KW-0411">Iron-sulfur</keyword>
<keyword evidence="20" id="KW-1185">Reference proteome</keyword>
<evidence type="ECO:0000256" key="13">
    <source>
        <dbReference type="ARBA" id="ARBA00051661"/>
    </source>
</evidence>
<keyword evidence="5" id="KW-0963">Cytoplasm</keyword>
<comment type="catalytic activity">
    <reaction evidence="13">
        <text>N(6)-L-threonylcarbamoyladenosine(37) in tRNA + (sulfur carrier)-SH + AH2 + 2 S-adenosyl-L-methionine = 2-methylsulfanyl-N(6)-L-threonylcarbamoyladenosine(37) in tRNA + (sulfur carrier)-H + 5'-deoxyadenosine + L-methionine + A + S-adenosyl-L-homocysteine + 2 H(+)</text>
        <dbReference type="Rhea" id="RHEA:37075"/>
        <dbReference type="Rhea" id="RHEA-COMP:10163"/>
        <dbReference type="Rhea" id="RHEA-COMP:11092"/>
        <dbReference type="Rhea" id="RHEA-COMP:14737"/>
        <dbReference type="Rhea" id="RHEA-COMP:14739"/>
        <dbReference type="ChEBI" id="CHEBI:13193"/>
        <dbReference type="ChEBI" id="CHEBI:15378"/>
        <dbReference type="ChEBI" id="CHEBI:17319"/>
        <dbReference type="ChEBI" id="CHEBI:17499"/>
        <dbReference type="ChEBI" id="CHEBI:29917"/>
        <dbReference type="ChEBI" id="CHEBI:57844"/>
        <dbReference type="ChEBI" id="CHEBI:57856"/>
        <dbReference type="ChEBI" id="CHEBI:59789"/>
        <dbReference type="ChEBI" id="CHEBI:64428"/>
        <dbReference type="ChEBI" id="CHEBI:74418"/>
        <dbReference type="ChEBI" id="CHEBI:74420"/>
        <dbReference type="EC" id="2.8.4.5"/>
    </reaction>
</comment>
<dbReference type="PROSITE" id="PS01278">
    <property type="entry name" value="MTTASE_RADICAL"/>
    <property type="match status" value="1"/>
</dbReference>
<comment type="cofactor">
    <cofactor evidence="1">
        <name>[4Fe-4S] cluster</name>
        <dbReference type="ChEBI" id="CHEBI:49883"/>
    </cofactor>
</comment>
<dbReference type="InParanoid" id="M1Z2C9"/>
<name>M1Z2C9_NITG3</name>
<evidence type="ECO:0000256" key="5">
    <source>
        <dbReference type="ARBA" id="ARBA00022490"/>
    </source>
</evidence>
<proteinExistence type="inferred from homology"/>
<dbReference type="InterPro" id="IPR007197">
    <property type="entry name" value="rSAM"/>
</dbReference>
<dbReference type="EMBL" id="CAQJ01000108">
    <property type="protein sequence ID" value="CCQ92147.1"/>
    <property type="molecule type" value="Genomic_DNA"/>
</dbReference>
<dbReference type="EC" id="2.8.4.5" evidence="3"/>
<comment type="similarity">
    <text evidence="14">Belongs to the methylthiotransferase family. MtaB subfamily.</text>
</comment>
<dbReference type="InterPro" id="IPR020612">
    <property type="entry name" value="Methylthiotransferase_CS"/>
</dbReference>
<evidence type="ECO:0000313" key="20">
    <source>
        <dbReference type="Proteomes" id="UP000011704"/>
    </source>
</evidence>
<accession>M1Z2C9</accession>
<evidence type="ECO:0000256" key="9">
    <source>
        <dbReference type="ARBA" id="ARBA00022723"/>
    </source>
</evidence>
<evidence type="ECO:0000259" key="16">
    <source>
        <dbReference type="PROSITE" id="PS50926"/>
    </source>
</evidence>
<dbReference type="RefSeq" id="WP_005011744.1">
    <property type="nucleotide sequence ID" value="NZ_HG422173.1"/>
</dbReference>
<keyword evidence="8" id="KW-0819">tRNA processing</keyword>
<evidence type="ECO:0000256" key="11">
    <source>
        <dbReference type="ARBA" id="ARBA00023014"/>
    </source>
</evidence>
<dbReference type="NCBIfam" id="TIGR00089">
    <property type="entry name" value="MiaB/RimO family radical SAM methylthiotransferase"/>
    <property type="match status" value="1"/>
</dbReference>
<organism evidence="19 20">
    <name type="scientific">Nitrospina gracilis (strain 3/211)</name>
    <dbReference type="NCBI Taxonomy" id="1266370"/>
    <lineage>
        <taxon>Bacteria</taxon>
        <taxon>Pseudomonadati</taxon>
        <taxon>Nitrospinota/Tectimicrobiota group</taxon>
        <taxon>Nitrospinota</taxon>
        <taxon>Nitrospinia</taxon>
        <taxon>Nitrospinales</taxon>
        <taxon>Nitrospinaceae</taxon>
        <taxon>Nitrospina</taxon>
    </lineage>
</organism>
<dbReference type="HOGENOM" id="CLU_018697_2_0_0"/>
<dbReference type="PANTHER" id="PTHR11918:SF45">
    <property type="entry name" value="THREONYLCARBAMOYLADENOSINE TRNA METHYLTHIOTRANSFERASE"/>
    <property type="match status" value="1"/>
</dbReference>
<dbReference type="InterPro" id="IPR038135">
    <property type="entry name" value="Methylthiotransferase_N_sf"/>
</dbReference>
<dbReference type="InterPro" id="IPR058240">
    <property type="entry name" value="rSAM_sf"/>
</dbReference>
<evidence type="ECO:0000259" key="17">
    <source>
        <dbReference type="PROSITE" id="PS51449"/>
    </source>
</evidence>
<dbReference type="SFLD" id="SFLDS00029">
    <property type="entry name" value="Radical_SAM"/>
    <property type="match status" value="1"/>
</dbReference>
<feature type="domain" description="Radical SAM core" evidence="18">
    <location>
        <begin position="145"/>
        <end position="377"/>
    </location>
</feature>
<dbReference type="GO" id="GO:0035598">
    <property type="term" value="F:tRNA (N(6)-L-threonylcarbamoyladenosine(37)-C(2))-methylthiotransferase activity"/>
    <property type="evidence" value="ECO:0007669"/>
    <property type="project" value="UniProtKB-EC"/>
</dbReference>
<dbReference type="Gene3D" id="3.40.50.12160">
    <property type="entry name" value="Methylthiotransferase, N-terminal domain"/>
    <property type="match status" value="1"/>
</dbReference>
<evidence type="ECO:0000256" key="14">
    <source>
        <dbReference type="ARBA" id="ARBA00061574"/>
    </source>
</evidence>
<dbReference type="InterPro" id="IPR002792">
    <property type="entry name" value="TRAM_dom"/>
</dbReference>
<dbReference type="SUPFAM" id="SSF102114">
    <property type="entry name" value="Radical SAM enzymes"/>
    <property type="match status" value="1"/>
</dbReference>
<evidence type="ECO:0000256" key="1">
    <source>
        <dbReference type="ARBA" id="ARBA00001966"/>
    </source>
</evidence>
<dbReference type="NCBIfam" id="TIGR01579">
    <property type="entry name" value="MiaB-like-C"/>
    <property type="match status" value="1"/>
</dbReference>